<reference evidence="2 3" key="1">
    <citation type="journal article" date="2016" name="Nat. Commun.">
        <title>Thousands of microbial genomes shed light on interconnected biogeochemical processes in an aquifer system.</title>
        <authorList>
            <person name="Anantharaman K."/>
            <person name="Brown C.T."/>
            <person name="Hug L.A."/>
            <person name="Sharon I."/>
            <person name="Castelle C.J."/>
            <person name="Probst A.J."/>
            <person name="Thomas B.C."/>
            <person name="Singh A."/>
            <person name="Wilkins M.J."/>
            <person name="Karaoz U."/>
            <person name="Brodie E.L."/>
            <person name="Williams K.H."/>
            <person name="Hubbard S.S."/>
            <person name="Banfield J.F."/>
        </authorList>
    </citation>
    <scope>NUCLEOTIDE SEQUENCE [LARGE SCALE GENOMIC DNA]</scope>
</reference>
<accession>A0A1G2RD19</accession>
<dbReference type="SMART" id="SM01126">
    <property type="entry name" value="DDE_Tnp_IS1595"/>
    <property type="match status" value="1"/>
</dbReference>
<dbReference type="InterPro" id="IPR024445">
    <property type="entry name" value="Tnp_ISXO2-like"/>
</dbReference>
<dbReference type="InterPro" id="IPR024442">
    <property type="entry name" value="Transposase_Zn_ribbon"/>
</dbReference>
<evidence type="ECO:0000313" key="3">
    <source>
        <dbReference type="Proteomes" id="UP000177078"/>
    </source>
</evidence>
<name>A0A1G2RD19_9BACT</name>
<protein>
    <recommendedName>
        <fullName evidence="1">ISXO2-like transposase domain-containing protein</fullName>
    </recommendedName>
</protein>
<dbReference type="NCBIfam" id="NF033547">
    <property type="entry name" value="transpos_IS1595"/>
    <property type="match status" value="1"/>
</dbReference>
<organism evidence="2 3">
    <name type="scientific">Candidatus Wildermuthbacteria bacterium RIFCSPHIGHO2_12_FULL_40_12</name>
    <dbReference type="NCBI Taxonomy" id="1802457"/>
    <lineage>
        <taxon>Bacteria</taxon>
        <taxon>Candidatus Wildermuthiibacteriota</taxon>
    </lineage>
</organism>
<dbReference type="EMBL" id="MHUC01000021">
    <property type="protein sequence ID" value="OHA70733.1"/>
    <property type="molecule type" value="Genomic_DNA"/>
</dbReference>
<proteinExistence type="predicted"/>
<dbReference type="PANTHER" id="PTHR47163:SF2">
    <property type="entry name" value="SI:DKEY-17M8.2"/>
    <property type="match status" value="1"/>
</dbReference>
<dbReference type="AlphaFoldDB" id="A0A1G2RD19"/>
<dbReference type="Pfam" id="PF12760">
    <property type="entry name" value="Zn_ribbon_IS1595"/>
    <property type="match status" value="1"/>
</dbReference>
<feature type="domain" description="ISXO2-like transposase" evidence="1">
    <location>
        <begin position="122"/>
        <end position="262"/>
    </location>
</feature>
<sequence>MKYTITQFRKDFPDDGACLEYLLKNRFPNLKCPLCSKTSFYKVKNTKKFSCSCGHIISPTANTIFHKSATSLTDWFFAIYLFSNSKNGVSSNELQRHLGCTYKTAWRIGHKIRSLMKQESGKLSGIVESDETYIGGRANQANKRKDKGIVMAMVQRKGNVKSVHIEDASTSSMLKVLRENVKFGSRVISDDHSAYKGNKVLRIGMFHSTIKHSKKEYVRGNVYTNTVEGFFSQFKRSLDGTYHSVSLKHLQSYADEFSFRYNHRSACFYELLYRLCGQQGLRGKRIEIFQGARVS</sequence>
<dbReference type="Pfam" id="PF12762">
    <property type="entry name" value="DDE_Tnp_IS1595"/>
    <property type="match status" value="1"/>
</dbReference>
<dbReference type="PANTHER" id="PTHR47163">
    <property type="entry name" value="DDE_TNP_IS1595 DOMAIN-CONTAINING PROTEIN"/>
    <property type="match status" value="1"/>
</dbReference>
<evidence type="ECO:0000259" key="1">
    <source>
        <dbReference type="SMART" id="SM01126"/>
    </source>
</evidence>
<dbReference type="InterPro" id="IPR053164">
    <property type="entry name" value="IS1016-like_transposase"/>
</dbReference>
<dbReference type="Proteomes" id="UP000177078">
    <property type="component" value="Unassembled WGS sequence"/>
</dbReference>
<gene>
    <name evidence="2" type="ORF">A3F15_00130</name>
</gene>
<comment type="caution">
    <text evidence="2">The sequence shown here is derived from an EMBL/GenBank/DDBJ whole genome shotgun (WGS) entry which is preliminary data.</text>
</comment>
<evidence type="ECO:0000313" key="2">
    <source>
        <dbReference type="EMBL" id="OHA70733.1"/>
    </source>
</evidence>